<dbReference type="RefSeq" id="WP_136858038.1">
    <property type="nucleotide sequence ID" value="NZ_SUNH01000035.1"/>
</dbReference>
<keyword evidence="9" id="KW-1185">Reference proteome</keyword>
<gene>
    <name evidence="8" type="ORF">FA740_17190</name>
</gene>
<feature type="transmembrane region" description="Helical" evidence="6">
    <location>
        <begin position="54"/>
        <end position="74"/>
    </location>
</feature>
<feature type="domain" description="EamA" evidence="7">
    <location>
        <begin position="15"/>
        <end position="122"/>
    </location>
</feature>
<keyword evidence="5 6" id="KW-0472">Membrane</keyword>
<evidence type="ECO:0000256" key="5">
    <source>
        <dbReference type="ARBA" id="ARBA00023136"/>
    </source>
</evidence>
<feature type="transmembrane region" description="Helical" evidence="6">
    <location>
        <begin position="80"/>
        <end position="99"/>
    </location>
</feature>
<dbReference type="SUPFAM" id="SSF103481">
    <property type="entry name" value="Multidrug resistance efflux transporter EmrE"/>
    <property type="match status" value="2"/>
</dbReference>
<feature type="transmembrane region" description="Helical" evidence="6">
    <location>
        <begin position="170"/>
        <end position="190"/>
    </location>
</feature>
<comment type="caution">
    <text evidence="8">The sequence shown here is derived from an EMBL/GenBank/DDBJ whole genome shotgun (WGS) entry which is preliminary data.</text>
</comment>
<evidence type="ECO:0000256" key="3">
    <source>
        <dbReference type="ARBA" id="ARBA00022692"/>
    </source>
</evidence>
<name>A0A4U0QG60_9RHOB</name>
<feature type="transmembrane region" description="Helical" evidence="6">
    <location>
        <begin position="226"/>
        <end position="246"/>
    </location>
</feature>
<evidence type="ECO:0000259" key="7">
    <source>
        <dbReference type="Pfam" id="PF00892"/>
    </source>
</evidence>
<feature type="transmembrane region" description="Helical" evidence="6">
    <location>
        <begin position="111"/>
        <end position="132"/>
    </location>
</feature>
<dbReference type="GO" id="GO:0016020">
    <property type="term" value="C:membrane"/>
    <property type="evidence" value="ECO:0007669"/>
    <property type="project" value="UniProtKB-SubCell"/>
</dbReference>
<evidence type="ECO:0000256" key="4">
    <source>
        <dbReference type="ARBA" id="ARBA00022989"/>
    </source>
</evidence>
<evidence type="ECO:0000256" key="2">
    <source>
        <dbReference type="ARBA" id="ARBA00009853"/>
    </source>
</evidence>
<dbReference type="PANTHER" id="PTHR22911:SF6">
    <property type="entry name" value="SOLUTE CARRIER FAMILY 35 MEMBER G1"/>
    <property type="match status" value="1"/>
</dbReference>
<dbReference type="InterPro" id="IPR037185">
    <property type="entry name" value="EmrE-like"/>
</dbReference>
<dbReference type="OrthoDB" id="8478503at2"/>
<dbReference type="PANTHER" id="PTHR22911">
    <property type="entry name" value="ACYL-MALONYL CONDENSING ENZYME-RELATED"/>
    <property type="match status" value="1"/>
</dbReference>
<feature type="transmembrane region" description="Helical" evidence="6">
    <location>
        <begin position="21"/>
        <end position="42"/>
    </location>
</feature>
<reference evidence="8 9" key="1">
    <citation type="submission" date="2019-04" db="EMBL/GenBank/DDBJ databases">
        <authorList>
            <person name="Li J."/>
        </authorList>
    </citation>
    <scope>NUCLEOTIDE SEQUENCE [LARGE SCALE GENOMIC DNA]</scope>
    <source>
        <strain evidence="8 9">CCTCC AB2016182</strain>
    </source>
</reference>
<dbReference type="Pfam" id="PF00892">
    <property type="entry name" value="EamA"/>
    <property type="match status" value="2"/>
</dbReference>
<keyword evidence="4 6" id="KW-1133">Transmembrane helix</keyword>
<evidence type="ECO:0000256" key="6">
    <source>
        <dbReference type="SAM" id="Phobius"/>
    </source>
</evidence>
<feature type="transmembrane region" description="Helical" evidence="6">
    <location>
        <begin position="252"/>
        <end position="270"/>
    </location>
</feature>
<dbReference type="Proteomes" id="UP000306223">
    <property type="component" value="Unassembled WGS sequence"/>
</dbReference>
<comment type="subcellular location">
    <subcellularLocation>
        <location evidence="1">Membrane</location>
        <topology evidence="1">Multi-pass membrane protein</topology>
    </subcellularLocation>
</comment>
<dbReference type="EMBL" id="SUNH01000035">
    <property type="protein sequence ID" value="TJZ80503.1"/>
    <property type="molecule type" value="Genomic_DNA"/>
</dbReference>
<protein>
    <submittedName>
        <fullName evidence="8">DMT family transporter</fullName>
    </submittedName>
</protein>
<sequence>MAALIKLTGDAEQPVPPGQQLFFRSVFALPLILGWLLWSGQLRVGLRTSRPMGHFYRGIIGTASMALNFWALSLLPLAEVTAIFFAAPLLIVIFAGMFLGEDVRLFRLSMVGLGLAGLMVVMSPQLAGMGVASDPLRALGAVVALGSAIMSALAHIFIRKLSQTEPTTAIVFWFTITSALLSLLTIPYGWVLPDPVTLAMLIDIGVIGALGQICLTAAYRHADASVVAPFEYSSMIFAIAIGWSFFGEIPSLTVLSGAAIVILAGILIIWRERKLAAMRKATEGAPEAGE</sequence>
<comment type="similarity">
    <text evidence="2">Belongs to the drug/metabolite transporter (DMT) superfamily. 10 TMS drug/metabolite exporter (DME) (TC 2.A.7.3) family.</text>
</comment>
<accession>A0A4U0QG60</accession>
<dbReference type="AlphaFoldDB" id="A0A4U0QG60"/>
<evidence type="ECO:0000256" key="1">
    <source>
        <dbReference type="ARBA" id="ARBA00004141"/>
    </source>
</evidence>
<dbReference type="InterPro" id="IPR000620">
    <property type="entry name" value="EamA_dom"/>
</dbReference>
<feature type="transmembrane region" description="Helical" evidence="6">
    <location>
        <begin position="138"/>
        <end position="158"/>
    </location>
</feature>
<organism evidence="8 9">
    <name type="scientific">Paracoccus hibiscisoli</name>
    <dbReference type="NCBI Taxonomy" id="2023261"/>
    <lineage>
        <taxon>Bacteria</taxon>
        <taxon>Pseudomonadati</taxon>
        <taxon>Pseudomonadota</taxon>
        <taxon>Alphaproteobacteria</taxon>
        <taxon>Rhodobacterales</taxon>
        <taxon>Paracoccaceae</taxon>
        <taxon>Paracoccus</taxon>
    </lineage>
</organism>
<feature type="domain" description="EamA" evidence="7">
    <location>
        <begin position="139"/>
        <end position="269"/>
    </location>
</feature>
<proteinExistence type="inferred from homology"/>
<keyword evidence="3 6" id="KW-0812">Transmembrane</keyword>
<feature type="transmembrane region" description="Helical" evidence="6">
    <location>
        <begin position="196"/>
        <end position="219"/>
    </location>
</feature>
<evidence type="ECO:0000313" key="9">
    <source>
        <dbReference type="Proteomes" id="UP000306223"/>
    </source>
</evidence>
<evidence type="ECO:0000313" key="8">
    <source>
        <dbReference type="EMBL" id="TJZ80503.1"/>
    </source>
</evidence>